<proteinExistence type="predicted"/>
<sequence>MAKPSLFIPPKVFPEEIMLRRLAAVTRASRVAEVMVNGGTEAGGPDLRLTSFYLPGPVGLSCKDPHAHLVHSQAIHKWPGLSEPVNHSRATRALAKLGKKGVSATPHKVLTLLYNLP</sequence>
<gene>
    <name evidence="1" type="ORF">NHX12_033617</name>
</gene>
<dbReference type="Proteomes" id="UP001148018">
    <property type="component" value="Unassembled WGS sequence"/>
</dbReference>
<accession>A0A9Q0E3Q7</accession>
<dbReference type="EMBL" id="JANIIK010000048">
    <property type="protein sequence ID" value="KAJ3599661.1"/>
    <property type="molecule type" value="Genomic_DNA"/>
</dbReference>
<reference evidence="1" key="1">
    <citation type="submission" date="2022-07" db="EMBL/GenBank/DDBJ databases">
        <title>Chromosome-level genome of Muraenolepis orangiensis.</title>
        <authorList>
            <person name="Kim J."/>
        </authorList>
    </citation>
    <scope>NUCLEOTIDE SEQUENCE</scope>
    <source>
        <strain evidence="1">KU_S4_2022</strain>
        <tissue evidence="1">Muscle</tissue>
    </source>
</reference>
<evidence type="ECO:0000313" key="1">
    <source>
        <dbReference type="EMBL" id="KAJ3599661.1"/>
    </source>
</evidence>
<evidence type="ECO:0000313" key="2">
    <source>
        <dbReference type="Proteomes" id="UP001148018"/>
    </source>
</evidence>
<organism evidence="1 2">
    <name type="scientific">Muraenolepis orangiensis</name>
    <name type="common">Patagonian moray cod</name>
    <dbReference type="NCBI Taxonomy" id="630683"/>
    <lineage>
        <taxon>Eukaryota</taxon>
        <taxon>Metazoa</taxon>
        <taxon>Chordata</taxon>
        <taxon>Craniata</taxon>
        <taxon>Vertebrata</taxon>
        <taxon>Euteleostomi</taxon>
        <taxon>Actinopterygii</taxon>
        <taxon>Neopterygii</taxon>
        <taxon>Teleostei</taxon>
        <taxon>Neoteleostei</taxon>
        <taxon>Acanthomorphata</taxon>
        <taxon>Zeiogadaria</taxon>
        <taxon>Gadariae</taxon>
        <taxon>Gadiformes</taxon>
        <taxon>Muraenolepidoidei</taxon>
        <taxon>Muraenolepididae</taxon>
        <taxon>Muraenolepis</taxon>
    </lineage>
</organism>
<comment type="caution">
    <text evidence="1">The sequence shown here is derived from an EMBL/GenBank/DDBJ whole genome shotgun (WGS) entry which is preliminary data.</text>
</comment>
<dbReference type="AlphaFoldDB" id="A0A9Q0E3Q7"/>
<name>A0A9Q0E3Q7_9TELE</name>
<keyword evidence="2" id="KW-1185">Reference proteome</keyword>
<protein>
    <submittedName>
        <fullName evidence="1">Uncharacterized protein</fullName>
    </submittedName>
</protein>